<reference evidence="7" key="1">
    <citation type="submission" date="2020-08" db="EMBL/GenBank/DDBJ databases">
        <title>Multicomponent nature underlies the extraordinary mechanical properties of spider dragline silk.</title>
        <authorList>
            <person name="Kono N."/>
            <person name="Nakamura H."/>
            <person name="Mori M."/>
            <person name="Yoshida Y."/>
            <person name="Ohtoshi R."/>
            <person name="Malay A.D."/>
            <person name="Moran D.A.P."/>
            <person name="Tomita M."/>
            <person name="Numata K."/>
            <person name="Arakawa K."/>
        </authorList>
    </citation>
    <scope>NUCLEOTIDE SEQUENCE</scope>
</reference>
<evidence type="ECO:0000256" key="1">
    <source>
        <dbReference type="ARBA" id="ARBA00004141"/>
    </source>
</evidence>
<dbReference type="InterPro" id="IPR051085">
    <property type="entry name" value="MB_O-acyltransferase"/>
</dbReference>
<comment type="caution">
    <text evidence="7">The sequence shown here is derived from an EMBL/GenBank/DDBJ whole genome shotgun (WGS) entry which is preliminary data.</text>
</comment>
<gene>
    <name evidence="7" type="primary">Hhatl</name>
    <name evidence="8" type="ORF">NPIL_296101</name>
    <name evidence="7" type="ORF">NPIL_362971</name>
</gene>
<dbReference type="GO" id="GO:0005783">
    <property type="term" value="C:endoplasmic reticulum"/>
    <property type="evidence" value="ECO:0007669"/>
    <property type="project" value="TreeGrafter"/>
</dbReference>
<keyword evidence="9" id="KW-1185">Reference proteome</keyword>
<dbReference type="Pfam" id="PF03062">
    <property type="entry name" value="MBOAT"/>
    <property type="match status" value="1"/>
</dbReference>
<dbReference type="PANTHER" id="PTHR13285:SF18">
    <property type="entry name" value="PROTEIN-CYSTEINE N-PALMITOYLTRANSFERASE RASP"/>
    <property type="match status" value="1"/>
</dbReference>
<feature type="transmembrane region" description="Helical" evidence="6">
    <location>
        <begin position="460"/>
        <end position="479"/>
    </location>
</feature>
<keyword evidence="4 6" id="KW-0472">Membrane</keyword>
<dbReference type="EMBL" id="BMAW01070094">
    <property type="protein sequence ID" value="GFT71740.1"/>
    <property type="molecule type" value="Genomic_DNA"/>
</dbReference>
<accession>A0A8X6PHV1</accession>
<evidence type="ECO:0000256" key="3">
    <source>
        <dbReference type="ARBA" id="ARBA00022989"/>
    </source>
</evidence>
<dbReference type="PANTHER" id="PTHR13285">
    <property type="entry name" value="ACYLTRANSFERASE"/>
    <property type="match status" value="1"/>
</dbReference>
<protein>
    <recommendedName>
        <fullName evidence="10">Protein-cysteine N-palmitoyltransferase Rasp</fullName>
    </recommendedName>
</protein>
<keyword evidence="3 6" id="KW-1133">Transmembrane helix</keyword>
<feature type="transmembrane region" description="Helical" evidence="6">
    <location>
        <begin position="67"/>
        <end position="85"/>
    </location>
</feature>
<feature type="transmembrane region" description="Helical" evidence="6">
    <location>
        <begin position="284"/>
        <end position="304"/>
    </location>
</feature>
<feature type="transmembrane region" description="Helical" evidence="6">
    <location>
        <begin position="91"/>
        <end position="122"/>
    </location>
</feature>
<comment type="similarity">
    <text evidence="5">Belongs to the membrane-bound acyltransferase family. HHAT subfamily.</text>
</comment>
<dbReference type="GO" id="GO:0016409">
    <property type="term" value="F:palmitoyltransferase activity"/>
    <property type="evidence" value="ECO:0007669"/>
    <property type="project" value="TreeGrafter"/>
</dbReference>
<sequence>MKIEQIFYLFIWSASTLYALFRFKNSCAHHFIISPTDFTKGWYILGYRIKDNSDIEWIILTTTFKKFNLFLFFQVFSTNILRIFFTRKREIIPIFYTVFSVICLSLIIGYAAVAVFIFYPLLMYIFHKLWKKSLCYIVTACALFLMHHSLFNFMQISLSMGHSESFLFDVGLAWLILKSLSFAVDRMNDVEKKLCRSSTFEDIFCLLAYSLYLPVVFTGPIISYENFYNQIFKTAQPLPLKELVSRFLHLLRQILFYFLYEFFLHYIYSHAVQFYPDAVKNYDSFALCGLGYALPMMFFLKYYIIYGVSKCIAKLEDIELPPPPKCISCIHLSSHFAKHFDRGLYLWILKYLYMPIINNKWTLLRKIQALCICFSFVCIWHGMDTSIVISTSLNCVLVASEIAVQFFLTTKIGRLFEEIPHGPRTRISAAFATPHFLMMCISCCFFLSNFDIGMLIIERVILGGITPLLPLILIMYCGCHVSMKWKEHQQNDKSVNMSNKSN</sequence>
<proteinExistence type="inferred from homology"/>
<evidence type="ECO:0000313" key="7">
    <source>
        <dbReference type="EMBL" id="GFT71740.1"/>
    </source>
</evidence>
<comment type="subcellular location">
    <subcellularLocation>
        <location evidence="1">Membrane</location>
        <topology evidence="1">Multi-pass membrane protein</topology>
    </subcellularLocation>
</comment>
<dbReference type="EMBL" id="BMAW01081098">
    <property type="protein sequence ID" value="GFU22921.1"/>
    <property type="molecule type" value="Genomic_DNA"/>
</dbReference>
<feature type="transmembrane region" description="Helical" evidence="6">
    <location>
        <begin position="429"/>
        <end position="448"/>
    </location>
</feature>
<evidence type="ECO:0000256" key="5">
    <source>
        <dbReference type="ARBA" id="ARBA00038268"/>
    </source>
</evidence>
<organism evidence="7 9">
    <name type="scientific">Nephila pilipes</name>
    <name type="common">Giant wood spider</name>
    <name type="synonym">Nephila maculata</name>
    <dbReference type="NCBI Taxonomy" id="299642"/>
    <lineage>
        <taxon>Eukaryota</taxon>
        <taxon>Metazoa</taxon>
        <taxon>Ecdysozoa</taxon>
        <taxon>Arthropoda</taxon>
        <taxon>Chelicerata</taxon>
        <taxon>Arachnida</taxon>
        <taxon>Araneae</taxon>
        <taxon>Araneomorphae</taxon>
        <taxon>Entelegynae</taxon>
        <taxon>Araneoidea</taxon>
        <taxon>Nephilidae</taxon>
        <taxon>Nephila</taxon>
    </lineage>
</organism>
<evidence type="ECO:0000313" key="9">
    <source>
        <dbReference type="Proteomes" id="UP000887013"/>
    </source>
</evidence>
<feature type="transmembrane region" description="Helical" evidence="6">
    <location>
        <begin position="389"/>
        <end position="408"/>
    </location>
</feature>
<evidence type="ECO:0000313" key="8">
    <source>
        <dbReference type="EMBL" id="GFU22921.1"/>
    </source>
</evidence>
<dbReference type="GO" id="GO:0016020">
    <property type="term" value="C:membrane"/>
    <property type="evidence" value="ECO:0007669"/>
    <property type="project" value="UniProtKB-SubCell"/>
</dbReference>
<dbReference type="InterPro" id="IPR004299">
    <property type="entry name" value="MBOAT_fam"/>
</dbReference>
<dbReference type="OrthoDB" id="6496647at2759"/>
<keyword evidence="2 6" id="KW-0812">Transmembrane</keyword>
<evidence type="ECO:0000256" key="2">
    <source>
        <dbReference type="ARBA" id="ARBA00022692"/>
    </source>
</evidence>
<evidence type="ECO:0000256" key="4">
    <source>
        <dbReference type="ARBA" id="ARBA00023136"/>
    </source>
</evidence>
<dbReference type="AlphaFoldDB" id="A0A8X6PHV1"/>
<feature type="transmembrane region" description="Helical" evidence="6">
    <location>
        <begin position="134"/>
        <end position="154"/>
    </location>
</feature>
<dbReference type="Proteomes" id="UP000887013">
    <property type="component" value="Unassembled WGS sequence"/>
</dbReference>
<feature type="transmembrane region" description="Helical" evidence="6">
    <location>
        <begin position="254"/>
        <end position="272"/>
    </location>
</feature>
<feature type="transmembrane region" description="Helical" evidence="6">
    <location>
        <begin position="166"/>
        <end position="184"/>
    </location>
</feature>
<evidence type="ECO:0000256" key="6">
    <source>
        <dbReference type="SAM" id="Phobius"/>
    </source>
</evidence>
<evidence type="ECO:0008006" key="10">
    <source>
        <dbReference type="Google" id="ProtNLM"/>
    </source>
</evidence>
<name>A0A8X6PHV1_NEPPI</name>